<dbReference type="OMA" id="FNTHRRV"/>
<dbReference type="InterPro" id="IPR029063">
    <property type="entry name" value="SAM-dependent_MTases_sf"/>
</dbReference>
<proteinExistence type="predicted"/>
<evidence type="ECO:0000313" key="9">
    <source>
        <dbReference type="EMBL" id="KJE90063.1"/>
    </source>
</evidence>
<dbReference type="eggNOG" id="ENOG502QQRD">
    <property type="taxonomic scope" value="Eukaryota"/>
</dbReference>
<feature type="compositionally biased region" description="Low complexity" evidence="8">
    <location>
        <begin position="493"/>
        <end position="511"/>
    </location>
</feature>
<comment type="subunit">
    <text evidence="7">Interacts with poly(A) polymerase catalytic subunit OPG063. Interacts with OPG109 and OPG123; these interactions might help linking transcription to capping and polyadenylation.</text>
</comment>
<evidence type="ECO:0000256" key="6">
    <source>
        <dbReference type="ARBA" id="ARBA00034661"/>
    </source>
</evidence>
<dbReference type="OrthoDB" id="270189at2759"/>
<dbReference type="CDD" id="cd20760">
    <property type="entry name" value="capping_2-OMTase_Mimiviridae"/>
    <property type="match status" value="1"/>
</dbReference>
<evidence type="ECO:0000256" key="8">
    <source>
        <dbReference type="SAM" id="MobiDB-lite"/>
    </source>
</evidence>
<gene>
    <name evidence="9" type="ORF">CAOG_001438</name>
</gene>
<feature type="compositionally biased region" description="Low complexity" evidence="8">
    <location>
        <begin position="101"/>
        <end position="129"/>
    </location>
</feature>
<evidence type="ECO:0000256" key="1">
    <source>
        <dbReference type="ARBA" id="ARBA00004328"/>
    </source>
</evidence>
<protein>
    <recommendedName>
        <fullName evidence="3">Cap-specific mRNA (nucleoside-2'-O-)-methyltransferase</fullName>
        <ecNumber evidence="2">2.1.1.57</ecNumber>
    </recommendedName>
</protein>
<name>A0A0D2WKF8_CAPO3</name>
<dbReference type="InterPro" id="IPR000176">
    <property type="entry name" value="mRNA_MeTrfase-like"/>
</dbReference>
<dbReference type="Gene3D" id="3.40.50.150">
    <property type="entry name" value="Vaccinia Virus protein VP39"/>
    <property type="match status" value="1"/>
</dbReference>
<dbReference type="AlphaFoldDB" id="A0A0D2WKF8"/>
<feature type="compositionally biased region" description="Polar residues" evidence="8">
    <location>
        <begin position="47"/>
        <end position="56"/>
    </location>
</feature>
<dbReference type="SUPFAM" id="SSF53335">
    <property type="entry name" value="S-adenosyl-L-methionine-dependent methyltransferases"/>
    <property type="match status" value="1"/>
</dbReference>
<keyword evidence="10" id="KW-1185">Reference proteome</keyword>
<evidence type="ECO:0000313" key="10">
    <source>
        <dbReference type="Proteomes" id="UP000008743"/>
    </source>
</evidence>
<feature type="compositionally biased region" description="Low complexity" evidence="8">
    <location>
        <begin position="476"/>
        <end position="485"/>
    </location>
</feature>
<evidence type="ECO:0000256" key="4">
    <source>
        <dbReference type="ARBA" id="ARBA00022768"/>
    </source>
</evidence>
<dbReference type="EC" id="2.1.1.57" evidence="2"/>
<dbReference type="EMBL" id="KE346361">
    <property type="protein sequence ID" value="KJE90063.1"/>
    <property type="molecule type" value="Genomic_DNA"/>
</dbReference>
<evidence type="ECO:0000256" key="3">
    <source>
        <dbReference type="ARBA" id="ARBA00015701"/>
    </source>
</evidence>
<dbReference type="InterPro" id="IPR025804">
    <property type="entry name" value="Pox/kineto_cap_MeTfrase"/>
</dbReference>
<dbReference type="GO" id="GO:0004483">
    <property type="term" value="F:methyltransferase cap1 activity"/>
    <property type="evidence" value="ECO:0007669"/>
    <property type="project" value="UniProtKB-EC"/>
</dbReference>
<accession>A0A0D2WKF8</accession>
<dbReference type="PhylomeDB" id="A0A0D2WKF8"/>
<evidence type="ECO:0000256" key="7">
    <source>
        <dbReference type="ARBA" id="ARBA00046511"/>
    </source>
</evidence>
<dbReference type="PROSITE" id="PS51612">
    <property type="entry name" value="SAM_MT_2O_PK"/>
    <property type="match status" value="1"/>
</dbReference>
<keyword evidence="4" id="KW-0251">Elongation factor</keyword>
<reference evidence="10" key="1">
    <citation type="submission" date="2011-02" db="EMBL/GenBank/DDBJ databases">
        <title>The Genome Sequence of Capsaspora owczarzaki ATCC 30864.</title>
        <authorList>
            <person name="Russ C."/>
            <person name="Cuomo C."/>
            <person name="Burger G."/>
            <person name="Gray M.W."/>
            <person name="Holland P.W.H."/>
            <person name="King N."/>
            <person name="Lang F.B.F."/>
            <person name="Roger A.J."/>
            <person name="Ruiz-Trillo I."/>
            <person name="Young S.K."/>
            <person name="Zeng Q."/>
            <person name="Gargeya S."/>
            <person name="Alvarado L."/>
            <person name="Berlin A."/>
            <person name="Chapman S.B."/>
            <person name="Chen Z."/>
            <person name="Freedman E."/>
            <person name="Gellesch M."/>
            <person name="Goldberg J."/>
            <person name="Griggs A."/>
            <person name="Gujja S."/>
            <person name="Heilman E."/>
            <person name="Heiman D."/>
            <person name="Howarth C."/>
            <person name="Mehta T."/>
            <person name="Neiman D."/>
            <person name="Pearson M."/>
            <person name="Roberts A."/>
            <person name="Saif S."/>
            <person name="Shea T."/>
            <person name="Shenoy N."/>
            <person name="Sisk P."/>
            <person name="Stolte C."/>
            <person name="Sykes S."/>
            <person name="White J."/>
            <person name="Yandava C."/>
            <person name="Haas B."/>
            <person name="Nusbaum C."/>
            <person name="Birren B."/>
        </authorList>
    </citation>
    <scope>NUCLEOTIDE SEQUENCE</scope>
    <source>
        <strain evidence="10">ATCC 30864</strain>
    </source>
</reference>
<evidence type="ECO:0000256" key="2">
    <source>
        <dbReference type="ARBA" id="ARBA00011923"/>
    </source>
</evidence>
<feature type="region of interest" description="Disordered" evidence="8">
    <location>
        <begin position="1"/>
        <end position="130"/>
    </location>
</feature>
<feature type="compositionally biased region" description="Low complexity" evidence="8">
    <location>
        <begin position="17"/>
        <end position="45"/>
    </location>
</feature>
<evidence type="ECO:0000256" key="5">
    <source>
        <dbReference type="ARBA" id="ARBA00022917"/>
    </source>
</evidence>
<dbReference type="Proteomes" id="UP000008743">
    <property type="component" value="Unassembled WGS sequence"/>
</dbReference>
<comment type="function">
    <text evidence="6">Displays methyltransferase, positive regulation of the poly(A) polymerase and transcription elongation activities. Involved in the modification of both mRNA ends and in intermediate and late gene positive transcription elongation. At the mRNAs 5' end, methylates the ribose 2' OH group of the first transcribed nucleotide, thereby producing a 2'-O-methylpurine cap. At the 3' end, functions as a processivity factor which stimulates the activity of the viral poly(A) polymerase OPG063 that creates mRNA's poly(A) tail. In the presence of OPG102, OPG063 does not dissociate from the RNA allowing tail elongation to around 250 adenylates.</text>
</comment>
<feature type="compositionally biased region" description="Basic and acidic residues" evidence="8">
    <location>
        <begin position="574"/>
        <end position="585"/>
    </location>
</feature>
<dbReference type="InParanoid" id="A0A0D2WKF8"/>
<dbReference type="GO" id="GO:0006370">
    <property type="term" value="P:7-methylguanosine mRNA capping"/>
    <property type="evidence" value="ECO:0007669"/>
    <property type="project" value="InterPro"/>
</dbReference>
<dbReference type="GO" id="GO:0003746">
    <property type="term" value="F:translation elongation factor activity"/>
    <property type="evidence" value="ECO:0007669"/>
    <property type="project" value="UniProtKB-KW"/>
</dbReference>
<comment type="subcellular location">
    <subcellularLocation>
        <location evidence="1">Virion</location>
    </subcellularLocation>
</comment>
<organism evidence="9 10">
    <name type="scientific">Capsaspora owczarzaki (strain ATCC 30864)</name>
    <dbReference type="NCBI Taxonomy" id="595528"/>
    <lineage>
        <taxon>Eukaryota</taxon>
        <taxon>Filasterea</taxon>
        <taxon>Capsaspora</taxon>
    </lineage>
</organism>
<dbReference type="Pfam" id="PF01358">
    <property type="entry name" value="PARP_regulatory"/>
    <property type="match status" value="1"/>
</dbReference>
<dbReference type="RefSeq" id="XP_004364306.1">
    <property type="nucleotide sequence ID" value="XM_004364249.2"/>
</dbReference>
<keyword evidence="5" id="KW-0648">Protein biosynthesis</keyword>
<sequence length="585" mass="64597">MPVEDADAAKRVKLDMQQQQHQQQQQAQSPSTGMMSAEARRSAAAQTLAQIRTQQRPVGYGLPGNRRGSVGSPMGSAPSDAAGTARGSSSSVEGGGGGATGLPSGRPSTSSSSYSGGTYTTSGSSGTPSVLDSALAAIQSQAREAPPRPVELPLHLNERANPHIAQVWLNQGYESRRNLSFHRTLRPDAPRMAYRRRKHETKSVIHWGERKMLMSEIEFLSLYGTPDRLVVYAGAAPGGHMQYLASFFPHLKFVGVDPAPFKIKQTEQISFRQQYFSNELAQEFLGKGVLFISDIRSPDDEIEAQAQADMAAQMRWHEIMQPHRSMLKFRLPWNEGQTMYLDGEVYLPVWGPITTTEARLVTHADSTALRAYDNKTYEEQMFFFNTVQRVALYEHPIRGQGIDCCYDCRAEVEILGLYLQQVRKVDPVRTVAEISRLSAEISKNMGTAGRTLASPNSDPEERKQLNQRGQWGHGWQRPYASQQQPPQQPPPASASQSQVQQPQYQQQHYPPTAHSHRSSDEPSQSPPPPNPFDPQSQSRDGQMPLEELADPLDPAVVAAGTLPPAKRSQAELAESDRELDGSFAS</sequence>
<feature type="region of interest" description="Disordered" evidence="8">
    <location>
        <begin position="445"/>
        <end position="585"/>
    </location>
</feature>